<dbReference type="AlphaFoldDB" id="A0A6A7B8G4"/>
<evidence type="ECO:0000313" key="1">
    <source>
        <dbReference type="EMBL" id="KAF2851633.1"/>
    </source>
</evidence>
<name>A0A6A7B8G4_9PLEO</name>
<accession>A0A6A7B8G4</accession>
<protein>
    <recommendedName>
        <fullName evidence="3">Heterokaryon incompatibility domain-containing protein</fullName>
    </recommendedName>
</protein>
<proteinExistence type="predicted"/>
<organism evidence="1 2">
    <name type="scientific">Plenodomus tracheiphilus IPT5</name>
    <dbReference type="NCBI Taxonomy" id="1408161"/>
    <lineage>
        <taxon>Eukaryota</taxon>
        <taxon>Fungi</taxon>
        <taxon>Dikarya</taxon>
        <taxon>Ascomycota</taxon>
        <taxon>Pezizomycotina</taxon>
        <taxon>Dothideomycetes</taxon>
        <taxon>Pleosporomycetidae</taxon>
        <taxon>Pleosporales</taxon>
        <taxon>Pleosporineae</taxon>
        <taxon>Leptosphaeriaceae</taxon>
        <taxon>Plenodomus</taxon>
    </lineage>
</organism>
<sequence length="248" mass="28755">MKDIYSRAHVVVSWLDKTSYDAASAFQRGGTQPVLRAAVAEILSNVYFTRLWVVHEFLLAKSLLMFCGDIWIDREKINQILKRDIYRADHTSRTEGLFWRSSYRPRAQVDVYLCTSLLYWASMNCEDSRDKVYGFLGLVLDEFPDIDYDKPVQEVYLDAVRCVLVNERYVTLSSYNLRALSGLATQMHMADIGSPTLVLFLEIIRRVVNAEPAARGWQGPETGFALTQGEKQNRWWCDFDGQKYSYEW</sequence>
<reference evidence="1" key="1">
    <citation type="submission" date="2020-01" db="EMBL/GenBank/DDBJ databases">
        <authorList>
            <consortium name="DOE Joint Genome Institute"/>
            <person name="Haridas S."/>
            <person name="Albert R."/>
            <person name="Binder M."/>
            <person name="Bloem J."/>
            <person name="Labutti K."/>
            <person name="Salamov A."/>
            <person name="Andreopoulos B."/>
            <person name="Baker S.E."/>
            <person name="Barry K."/>
            <person name="Bills G."/>
            <person name="Bluhm B.H."/>
            <person name="Cannon C."/>
            <person name="Castanera R."/>
            <person name="Culley D.E."/>
            <person name="Daum C."/>
            <person name="Ezra D."/>
            <person name="Gonzalez J.B."/>
            <person name="Henrissat B."/>
            <person name="Kuo A."/>
            <person name="Liang C."/>
            <person name="Lipzen A."/>
            <person name="Lutzoni F."/>
            <person name="Magnuson J."/>
            <person name="Mondo S."/>
            <person name="Nolan M."/>
            <person name="Ohm R."/>
            <person name="Pangilinan J."/>
            <person name="Park H.-J."/>
            <person name="Ramirez L."/>
            <person name="Alfaro M."/>
            <person name="Sun H."/>
            <person name="Tritt A."/>
            <person name="Yoshinaga Y."/>
            <person name="Zwiers L.-H."/>
            <person name="Turgeon B.G."/>
            <person name="Goodwin S.B."/>
            <person name="Spatafora J.W."/>
            <person name="Crous P.W."/>
            <person name="Grigoriev I.V."/>
        </authorList>
    </citation>
    <scope>NUCLEOTIDE SEQUENCE</scope>
    <source>
        <strain evidence="1">IPT5</strain>
    </source>
</reference>
<dbReference type="OrthoDB" id="194358at2759"/>
<gene>
    <name evidence="1" type="ORF">T440DRAFT_54921</name>
</gene>
<dbReference type="EMBL" id="MU006301">
    <property type="protein sequence ID" value="KAF2851633.1"/>
    <property type="molecule type" value="Genomic_DNA"/>
</dbReference>
<dbReference type="PANTHER" id="PTHR24148:SF64">
    <property type="entry name" value="HETEROKARYON INCOMPATIBILITY DOMAIN-CONTAINING PROTEIN"/>
    <property type="match status" value="1"/>
</dbReference>
<dbReference type="PANTHER" id="PTHR24148">
    <property type="entry name" value="ANKYRIN REPEAT DOMAIN-CONTAINING PROTEIN 39 HOMOLOG-RELATED"/>
    <property type="match status" value="1"/>
</dbReference>
<evidence type="ECO:0000313" key="2">
    <source>
        <dbReference type="Proteomes" id="UP000799423"/>
    </source>
</evidence>
<dbReference type="Proteomes" id="UP000799423">
    <property type="component" value="Unassembled WGS sequence"/>
</dbReference>
<evidence type="ECO:0008006" key="3">
    <source>
        <dbReference type="Google" id="ProtNLM"/>
    </source>
</evidence>
<dbReference type="InterPro" id="IPR052895">
    <property type="entry name" value="HetReg/Transcr_Mod"/>
</dbReference>
<keyword evidence="2" id="KW-1185">Reference proteome</keyword>